<sequence length="296" mass="32324">MLGVSTPYESLDATVVAVVDLTPSIRRVTFRGPELARVHPRCLDRRIKLVLPRHAQDGLGDVPRGGDWYPRWQELDDRPPLRTYTARQVRPELGEVDVDMVRHGTIGPAGRWIENATPGDRLLLVVPIAGVDGGNEVGIAWHPGQARELLIAGDATAAPAIANILASLPPDATGTALLELPTSQDRYPLEVPDGITLRLLPCDGAAPGSRLEEALQGLAWPPECPLPTRQTPDEGTIPDAQVWHEAEPDATTQHYAWLAGESSAITRIRRHLVQNRGCPRQCISFMGYWRAGRAES</sequence>
<dbReference type="Gene3D" id="3.40.50.80">
    <property type="entry name" value="Nucleotide-binding domain of ferredoxin-NADP reductase (FNR) module"/>
    <property type="match status" value="1"/>
</dbReference>
<name>A0A1R4JQW1_9ACTN</name>
<dbReference type="EMBL" id="FUKQ01000035">
    <property type="protein sequence ID" value="SJN34378.1"/>
    <property type="molecule type" value="Genomic_DNA"/>
</dbReference>
<reference evidence="2 3" key="1">
    <citation type="submission" date="2017-02" db="EMBL/GenBank/DDBJ databases">
        <authorList>
            <person name="Peterson S.W."/>
        </authorList>
    </citation>
    <scope>NUCLEOTIDE SEQUENCE [LARGE SCALE GENOMIC DNA]</scope>
    <source>
        <strain evidence="2 3">LSP_Lj1</strain>
    </source>
</reference>
<dbReference type="InterPro" id="IPR007037">
    <property type="entry name" value="SIP_rossman_dom"/>
</dbReference>
<accession>A0A1R4JQW1</accession>
<dbReference type="SUPFAM" id="SSF63380">
    <property type="entry name" value="Riboflavin synthase domain-like"/>
    <property type="match status" value="1"/>
</dbReference>
<dbReference type="Pfam" id="PF04954">
    <property type="entry name" value="SIP"/>
    <property type="match status" value="1"/>
</dbReference>
<dbReference type="AlphaFoldDB" id="A0A1R4JQW1"/>
<dbReference type="PANTHER" id="PTHR30157:SF0">
    <property type="entry name" value="NADPH-DEPENDENT FERRIC-CHELATE REDUCTASE"/>
    <property type="match status" value="1"/>
</dbReference>
<organism evidence="2 3">
    <name type="scientific">Luteococcus japonicus LSP_Lj1</name>
    <dbReference type="NCBI Taxonomy" id="1255658"/>
    <lineage>
        <taxon>Bacteria</taxon>
        <taxon>Bacillati</taxon>
        <taxon>Actinomycetota</taxon>
        <taxon>Actinomycetes</taxon>
        <taxon>Propionibacteriales</taxon>
        <taxon>Propionibacteriaceae</taxon>
        <taxon>Luteococcus</taxon>
    </lineage>
</organism>
<evidence type="ECO:0000313" key="2">
    <source>
        <dbReference type="EMBL" id="SJN34378.1"/>
    </source>
</evidence>
<dbReference type="GO" id="GO:0016491">
    <property type="term" value="F:oxidoreductase activity"/>
    <property type="evidence" value="ECO:0007669"/>
    <property type="project" value="InterPro"/>
</dbReference>
<dbReference type="InterPro" id="IPR013113">
    <property type="entry name" value="SIP_FAD-bd"/>
</dbReference>
<feature type="domain" description="FAD-binding FR-type" evidence="1">
    <location>
        <begin position="8"/>
        <end position="138"/>
    </location>
</feature>
<dbReference type="STRING" id="1255658.FM114_08935"/>
<dbReference type="OrthoDB" id="9814826at2"/>
<dbReference type="InterPro" id="IPR017927">
    <property type="entry name" value="FAD-bd_FR_type"/>
</dbReference>
<dbReference type="InterPro" id="IPR017938">
    <property type="entry name" value="Riboflavin_synthase-like_b-brl"/>
</dbReference>
<dbReference type="InterPro" id="IPR039374">
    <property type="entry name" value="SIP_fam"/>
</dbReference>
<dbReference type="Pfam" id="PF08021">
    <property type="entry name" value="FAD_binding_9"/>
    <property type="match status" value="1"/>
</dbReference>
<proteinExistence type="predicted"/>
<keyword evidence="3" id="KW-1185">Reference proteome</keyword>
<dbReference type="PANTHER" id="PTHR30157">
    <property type="entry name" value="FERRIC REDUCTASE, NADPH-DEPENDENT"/>
    <property type="match status" value="1"/>
</dbReference>
<dbReference type="Proteomes" id="UP000188342">
    <property type="component" value="Unassembled WGS sequence"/>
</dbReference>
<dbReference type="Gene3D" id="2.40.30.10">
    <property type="entry name" value="Translation factors"/>
    <property type="match status" value="1"/>
</dbReference>
<dbReference type="PROSITE" id="PS51384">
    <property type="entry name" value="FAD_FR"/>
    <property type="match status" value="1"/>
</dbReference>
<dbReference type="CDD" id="cd06193">
    <property type="entry name" value="siderophore_interacting"/>
    <property type="match status" value="1"/>
</dbReference>
<dbReference type="InterPro" id="IPR039261">
    <property type="entry name" value="FNR_nucleotide-bd"/>
</dbReference>
<evidence type="ECO:0000313" key="3">
    <source>
        <dbReference type="Proteomes" id="UP000188342"/>
    </source>
</evidence>
<protein>
    <submittedName>
        <fullName evidence="2">Siderophore-interacting protein</fullName>
    </submittedName>
</protein>
<gene>
    <name evidence="2" type="ORF">FM114_08935</name>
</gene>
<evidence type="ECO:0000259" key="1">
    <source>
        <dbReference type="PROSITE" id="PS51384"/>
    </source>
</evidence>